<dbReference type="EMBL" id="OA882949">
    <property type="protein sequence ID" value="CAD7277456.1"/>
    <property type="molecule type" value="Genomic_DNA"/>
</dbReference>
<evidence type="ECO:0000313" key="1">
    <source>
        <dbReference type="EMBL" id="CAD7277456.1"/>
    </source>
</evidence>
<dbReference type="AlphaFoldDB" id="A0A7R9BLC7"/>
<evidence type="ECO:0000313" key="2">
    <source>
        <dbReference type="Proteomes" id="UP000678499"/>
    </source>
</evidence>
<organism evidence="1">
    <name type="scientific">Notodromas monacha</name>
    <dbReference type="NCBI Taxonomy" id="399045"/>
    <lineage>
        <taxon>Eukaryota</taxon>
        <taxon>Metazoa</taxon>
        <taxon>Ecdysozoa</taxon>
        <taxon>Arthropoda</taxon>
        <taxon>Crustacea</taxon>
        <taxon>Oligostraca</taxon>
        <taxon>Ostracoda</taxon>
        <taxon>Podocopa</taxon>
        <taxon>Podocopida</taxon>
        <taxon>Cypridocopina</taxon>
        <taxon>Cypridoidea</taxon>
        <taxon>Cyprididae</taxon>
        <taxon>Notodromas</taxon>
    </lineage>
</organism>
<protein>
    <submittedName>
        <fullName evidence="1">Uncharacterized protein</fullName>
    </submittedName>
</protein>
<gene>
    <name evidence="1" type="ORF">NMOB1V02_LOCUS5189</name>
</gene>
<name>A0A7R9BLC7_9CRUS</name>
<keyword evidence="2" id="KW-1185">Reference proteome</keyword>
<dbReference type="EMBL" id="CAJPEX010000912">
    <property type="protein sequence ID" value="CAG0917608.1"/>
    <property type="molecule type" value="Genomic_DNA"/>
</dbReference>
<proteinExistence type="predicted"/>
<sequence length="64" mass="6907">MALGGGVVGGMASGVRDESDDGAKKDLCVSYFDDSVILVDELHDLHDMLAKMKMINVHTRAKRS</sequence>
<accession>A0A7R9BLC7</accession>
<dbReference type="Proteomes" id="UP000678499">
    <property type="component" value="Unassembled WGS sequence"/>
</dbReference>
<reference evidence="1" key="1">
    <citation type="submission" date="2020-11" db="EMBL/GenBank/DDBJ databases">
        <authorList>
            <person name="Tran Van P."/>
        </authorList>
    </citation>
    <scope>NUCLEOTIDE SEQUENCE</scope>
</reference>